<proteinExistence type="predicted"/>
<gene>
    <name evidence="2" type="ORF">GCM10009066_06810</name>
</gene>
<feature type="transmembrane region" description="Helical" evidence="1">
    <location>
        <begin position="45"/>
        <end position="62"/>
    </location>
</feature>
<reference evidence="2 3" key="1">
    <citation type="journal article" date="2019" name="Int. J. Syst. Evol. Microbiol.">
        <title>The Global Catalogue of Microorganisms (GCM) 10K type strain sequencing project: providing services to taxonomists for standard genome sequencing and annotation.</title>
        <authorList>
            <consortium name="The Broad Institute Genomics Platform"/>
            <consortium name="The Broad Institute Genome Sequencing Center for Infectious Disease"/>
            <person name="Wu L."/>
            <person name="Ma J."/>
        </authorList>
    </citation>
    <scope>NUCLEOTIDE SEQUENCE [LARGE SCALE GENOMIC DNA]</scope>
    <source>
        <strain evidence="2 3">JCM 16330</strain>
    </source>
</reference>
<evidence type="ECO:0000256" key="1">
    <source>
        <dbReference type="SAM" id="Phobius"/>
    </source>
</evidence>
<evidence type="ECO:0000313" key="3">
    <source>
        <dbReference type="Proteomes" id="UP001500837"/>
    </source>
</evidence>
<keyword evidence="3" id="KW-1185">Reference proteome</keyword>
<accession>A0AAV3S6A2</accession>
<comment type="caution">
    <text evidence="2">The sequence shown here is derived from an EMBL/GenBank/DDBJ whole genome shotgun (WGS) entry which is preliminary data.</text>
</comment>
<keyword evidence="1" id="KW-0472">Membrane</keyword>
<keyword evidence="1" id="KW-0812">Transmembrane</keyword>
<dbReference type="EMBL" id="BAAABL010000033">
    <property type="protein sequence ID" value="GAA0294958.1"/>
    <property type="molecule type" value="Genomic_DNA"/>
</dbReference>
<dbReference type="AlphaFoldDB" id="A0AAV3S6A2"/>
<keyword evidence="1" id="KW-1133">Transmembrane helix</keyword>
<dbReference type="Proteomes" id="UP001500837">
    <property type="component" value="Unassembled WGS sequence"/>
</dbReference>
<evidence type="ECO:0008006" key="4">
    <source>
        <dbReference type="Google" id="ProtNLM"/>
    </source>
</evidence>
<feature type="transmembrane region" description="Helical" evidence="1">
    <location>
        <begin position="20"/>
        <end position="38"/>
    </location>
</feature>
<protein>
    <recommendedName>
        <fullName evidence="4">Major facilitator superfamily (MFS) profile domain-containing protein</fullName>
    </recommendedName>
</protein>
<organism evidence="2 3">
    <name type="scientific">Halarchaeum salinum</name>
    <dbReference type="NCBI Taxonomy" id="489912"/>
    <lineage>
        <taxon>Archaea</taxon>
        <taxon>Methanobacteriati</taxon>
        <taxon>Methanobacteriota</taxon>
        <taxon>Stenosarchaea group</taxon>
        <taxon>Halobacteria</taxon>
        <taxon>Halobacteriales</taxon>
        <taxon>Halobacteriaceae</taxon>
    </lineage>
</organism>
<feature type="transmembrane region" description="Helical" evidence="1">
    <location>
        <begin position="68"/>
        <end position="88"/>
    </location>
</feature>
<name>A0AAV3S6A2_9EURY</name>
<sequence length="105" mass="10663">MIAVAIALAGLSYVVAPTTPLAAALGVACVGVFVGVVTDRLGDRFGLVWLSLGLAAVVVYLSSDAAGLRSHAIVLCGVSIGSALLWFIPAKAAELGERVGEKLRE</sequence>
<evidence type="ECO:0000313" key="2">
    <source>
        <dbReference type="EMBL" id="GAA0294958.1"/>
    </source>
</evidence>